<feature type="region of interest" description="Disordered" evidence="1">
    <location>
        <begin position="43"/>
        <end position="63"/>
    </location>
</feature>
<dbReference type="EMBL" id="JAPJZI010000001">
    <property type="protein sequence ID" value="MDA5399429.1"/>
    <property type="molecule type" value="Genomic_DNA"/>
</dbReference>
<accession>A0A9X3ZHR3</accession>
<evidence type="ECO:0000313" key="2">
    <source>
        <dbReference type="EMBL" id="MDA5399429.1"/>
    </source>
</evidence>
<dbReference type="Proteomes" id="UP001151234">
    <property type="component" value="Unassembled WGS sequence"/>
</dbReference>
<keyword evidence="3" id="KW-1185">Reference proteome</keyword>
<organism evidence="2 3">
    <name type="scientific">Hoeflea prorocentri</name>
    <dbReference type="NCBI Taxonomy" id="1922333"/>
    <lineage>
        <taxon>Bacteria</taxon>
        <taxon>Pseudomonadati</taxon>
        <taxon>Pseudomonadota</taxon>
        <taxon>Alphaproteobacteria</taxon>
        <taxon>Hyphomicrobiales</taxon>
        <taxon>Rhizobiaceae</taxon>
        <taxon>Hoeflea</taxon>
    </lineage>
</organism>
<gene>
    <name evidence="2" type="ORF">OQ273_12675</name>
</gene>
<protein>
    <submittedName>
        <fullName evidence="2">Uncharacterized protein</fullName>
    </submittedName>
</protein>
<comment type="caution">
    <text evidence="2">The sequence shown here is derived from an EMBL/GenBank/DDBJ whole genome shotgun (WGS) entry which is preliminary data.</text>
</comment>
<evidence type="ECO:0000256" key="1">
    <source>
        <dbReference type="SAM" id="MobiDB-lite"/>
    </source>
</evidence>
<evidence type="ECO:0000313" key="3">
    <source>
        <dbReference type="Proteomes" id="UP001151234"/>
    </source>
</evidence>
<dbReference type="AlphaFoldDB" id="A0A9X3ZHR3"/>
<name>A0A9X3ZHR3_9HYPH</name>
<sequence length="63" mass="6961">MCSNAVLSNVQRRDIDAVLHPYAPQHKLRETGALDDTGAMVRKDALPGQAERHRRLGKTRPAA</sequence>
<proteinExistence type="predicted"/>
<dbReference type="RefSeq" id="WP_267990866.1">
    <property type="nucleotide sequence ID" value="NZ_JAPJZI010000001.1"/>
</dbReference>
<feature type="compositionally biased region" description="Basic residues" evidence="1">
    <location>
        <begin position="52"/>
        <end position="63"/>
    </location>
</feature>
<reference evidence="2" key="1">
    <citation type="submission" date="2022-11" db="EMBL/GenBank/DDBJ databases">
        <title>Draft genome sequence of Hoeflea poritis E7-10 and Hoeflea prorocentri PM5-8, separated from scleractinian coral Porites lutea and marine dinoflagellate.</title>
        <authorList>
            <person name="Zhang G."/>
            <person name="Wei Q."/>
            <person name="Cai L."/>
        </authorList>
    </citation>
    <scope>NUCLEOTIDE SEQUENCE</scope>
    <source>
        <strain evidence="2">PM5-8</strain>
    </source>
</reference>